<evidence type="ECO:0008006" key="4">
    <source>
        <dbReference type="Google" id="ProtNLM"/>
    </source>
</evidence>
<comment type="caution">
    <text evidence="2">The sequence shown here is derived from an EMBL/GenBank/DDBJ whole genome shotgun (WGS) entry which is preliminary data.</text>
</comment>
<dbReference type="PROSITE" id="PS51257">
    <property type="entry name" value="PROKAR_LIPOPROTEIN"/>
    <property type="match status" value="1"/>
</dbReference>
<dbReference type="AlphaFoldDB" id="A0A8J3TGI4"/>
<feature type="compositionally biased region" description="Low complexity" evidence="1">
    <location>
        <begin position="44"/>
        <end position="64"/>
    </location>
</feature>
<organism evidence="2 3">
    <name type="scientific">Planosporangium mesophilum</name>
    <dbReference type="NCBI Taxonomy" id="689768"/>
    <lineage>
        <taxon>Bacteria</taxon>
        <taxon>Bacillati</taxon>
        <taxon>Actinomycetota</taxon>
        <taxon>Actinomycetes</taxon>
        <taxon>Micromonosporales</taxon>
        <taxon>Micromonosporaceae</taxon>
        <taxon>Planosporangium</taxon>
    </lineage>
</organism>
<dbReference type="Proteomes" id="UP000599074">
    <property type="component" value="Unassembled WGS sequence"/>
</dbReference>
<dbReference type="EMBL" id="BOON01000050">
    <property type="protein sequence ID" value="GII25367.1"/>
    <property type="molecule type" value="Genomic_DNA"/>
</dbReference>
<protein>
    <recommendedName>
        <fullName evidence="4">Lipoprotein</fullName>
    </recommendedName>
</protein>
<name>A0A8J3TGI4_9ACTN</name>
<evidence type="ECO:0000256" key="1">
    <source>
        <dbReference type="SAM" id="MobiDB-lite"/>
    </source>
</evidence>
<keyword evidence="3" id="KW-1185">Reference proteome</keyword>
<evidence type="ECO:0000313" key="2">
    <source>
        <dbReference type="EMBL" id="GII25367.1"/>
    </source>
</evidence>
<reference evidence="2" key="1">
    <citation type="submission" date="2021-01" db="EMBL/GenBank/DDBJ databases">
        <title>Whole genome shotgun sequence of Planosporangium mesophilum NBRC 109066.</title>
        <authorList>
            <person name="Komaki H."/>
            <person name="Tamura T."/>
        </authorList>
    </citation>
    <scope>NUCLEOTIDE SEQUENCE</scope>
    <source>
        <strain evidence="2">NBRC 109066</strain>
    </source>
</reference>
<feature type="region of interest" description="Disordered" evidence="1">
    <location>
        <begin position="39"/>
        <end position="102"/>
    </location>
</feature>
<evidence type="ECO:0000313" key="3">
    <source>
        <dbReference type="Proteomes" id="UP000599074"/>
    </source>
</evidence>
<gene>
    <name evidence="2" type="ORF">Pme01_49640</name>
</gene>
<accession>A0A8J3TGI4</accession>
<sequence length="158" mass="16058">MRGNGHGSGNVRSDVRRMRFVLSVMLVSGSLVGCAASGTNTAHSEPGGSSVSSSAAQPSPSYPEDLPPPSREGKMPGLPGRPGDPSSQPAGTTTVTGTVTAGVEPGCMLLDGRYLLVGGPRDQLHDGARVAVTGRAQPDMMSTCQQGTPFIVESVKPA</sequence>
<feature type="compositionally biased region" description="Low complexity" evidence="1">
    <location>
        <begin position="90"/>
        <end position="102"/>
    </location>
</feature>
<proteinExistence type="predicted"/>